<dbReference type="KEGG" id="abra:BN85303910"/>
<protein>
    <submittedName>
        <fullName evidence="1">Uncharacterized protein</fullName>
    </submittedName>
</protein>
<sequence length="856" mass="97403">MKLIRRSAIILIALGLLSLYFFGFRLSASALKTNQTIEFERTDFVDAETLNDNNKLVASNDLFNLYLDETTSYFKVEDKRSGEVWQSNPTEKDPWETDPSKPITNTAIEKQKSTLELTYVNKNGSSATINNYTTSIAHPGNAITKDGLRTYSINYIDGGFQVLYRIENLDIDYLFFPKYIDKDVFEGLEKRRILESLAYTGFDEEKNAYEIKAYESMSGIVRDRLYQIFYNELGYTLEQTIEENKAYGYTKEYEKIVFELAIQVLLTEKGINTSIIKDSIKETGDVKIANIALYPLFGTAISHIDDKETEGYIVLPDGSGAIIEFNNGKYYQNPYRKRLYGQDLALLPYKMREQQQDITIPVYGMVKENGGFAAIITEGDTMAWINADVSGRIDSYNNAYVSFSLRESEAITLGSGFSSYGITLWTKSIVDTDFTVSYEFLTGSDNTYVGVANSYRNYLREELGMKVTDTTRNTVVSTEMLGAYDKKEFFLGVPYNTTRSLTTFKQAKKIIENLEDEGINDLNVLYAGLANGGLSNDIEASFDIEKVLGGKKGFDQLVKSLGQKDIDVFASVNLMTASKYNRFFDQYAYTASRLNGKQAFAFNYHYPSRLPYTETTYEHSANDFVINPLYYQAIYNKLEKDFDYDQIHMATIGSKLAGSYDKANVVYKEQAIYLQEQLLKQIDKEVMLSNPLGFAMPYASYITDLPTETTLYSIIDDQIPLLQLVLSGLVDYSSTSINLSSDRSIDYNFLKVIETGSNLKYTLSYDDSKELINTEYNNYMSTHYVNWVEDIKEQTEELNRLGIHKGYLINHERVINNVYKVTYSSGLTIVLNYNLSPIVYQGKTISSMDYFVVQGA</sequence>
<keyword evidence="2" id="KW-1185">Reference proteome</keyword>
<dbReference type="STRING" id="61635.BN85303910"/>
<evidence type="ECO:0000313" key="2">
    <source>
        <dbReference type="Proteomes" id="UP000032737"/>
    </source>
</evidence>
<proteinExistence type="predicted"/>
<dbReference type="RefSeq" id="WP_030004273.1">
    <property type="nucleotide sequence ID" value="NC_022549.1"/>
</dbReference>
<reference evidence="1 2" key="1">
    <citation type="journal article" date="2013" name="J. Mol. Microbiol. Biotechnol.">
        <title>Analysis of the Complete Genomes of Acholeplasma brassicae , A. palmae and A. laidlawii and Their Comparison to the Obligate Parasites from ' Candidatus Phytoplasma'.</title>
        <authorList>
            <person name="Kube M."/>
            <person name="Siewert C."/>
            <person name="Migdoll A.M."/>
            <person name="Duduk B."/>
            <person name="Holz S."/>
            <person name="Rabus R."/>
            <person name="Seemuller E."/>
            <person name="Mitrovic J."/>
            <person name="Muller I."/>
            <person name="Buttner C."/>
            <person name="Reinhardt R."/>
        </authorList>
    </citation>
    <scope>NUCLEOTIDE SEQUENCE [LARGE SCALE GENOMIC DNA]</scope>
    <source>
        <strain evidence="2">0502</strain>
    </source>
</reference>
<organism evidence="1 2">
    <name type="scientific">Acholeplasma brassicae</name>
    <dbReference type="NCBI Taxonomy" id="61635"/>
    <lineage>
        <taxon>Bacteria</taxon>
        <taxon>Bacillati</taxon>
        <taxon>Mycoplasmatota</taxon>
        <taxon>Mollicutes</taxon>
        <taxon>Acholeplasmatales</taxon>
        <taxon>Acholeplasmataceae</taxon>
        <taxon>Acholeplasma</taxon>
    </lineage>
</organism>
<dbReference type="HOGENOM" id="CLU_014011_0_0_14"/>
<dbReference type="Proteomes" id="UP000032737">
    <property type="component" value="Chromosome"/>
</dbReference>
<name>U4KML7_9MOLU</name>
<dbReference type="Pfam" id="PF18952">
    <property type="entry name" value="DUF5696"/>
    <property type="match status" value="1"/>
</dbReference>
<dbReference type="InterPro" id="IPR043751">
    <property type="entry name" value="DUF5696"/>
</dbReference>
<accession>U4KML7</accession>
<dbReference type="OrthoDB" id="9793135at2"/>
<dbReference type="AlphaFoldDB" id="U4KML7"/>
<evidence type="ECO:0000313" key="1">
    <source>
        <dbReference type="EMBL" id="CCV65412.1"/>
    </source>
</evidence>
<dbReference type="EMBL" id="FO681348">
    <property type="protein sequence ID" value="CCV65412.1"/>
    <property type="molecule type" value="Genomic_DNA"/>
</dbReference>
<gene>
    <name evidence="1" type="ORF">BN85303910</name>
</gene>